<evidence type="ECO:0000256" key="3">
    <source>
        <dbReference type="ARBA" id="ARBA00022475"/>
    </source>
</evidence>
<evidence type="ECO:0000313" key="15">
    <source>
        <dbReference type="Proteomes" id="UP000192578"/>
    </source>
</evidence>
<keyword evidence="10" id="KW-1071">Ligand-gated ion channel</keyword>
<organism evidence="14 15">
    <name type="scientific">Hypsibius exemplaris</name>
    <name type="common">Freshwater tardigrade</name>
    <dbReference type="NCBI Taxonomy" id="2072580"/>
    <lineage>
        <taxon>Eukaryota</taxon>
        <taxon>Metazoa</taxon>
        <taxon>Ecdysozoa</taxon>
        <taxon>Tardigrada</taxon>
        <taxon>Eutardigrada</taxon>
        <taxon>Parachela</taxon>
        <taxon>Hypsibioidea</taxon>
        <taxon>Hypsibiidae</taxon>
        <taxon>Hypsibius</taxon>
    </lineage>
</organism>
<keyword evidence="6" id="KW-0406">Ion transport</keyword>
<comment type="subcellular location">
    <subcellularLocation>
        <location evidence="1">Cell membrane</location>
        <topology evidence="1">Multi-pass membrane protein</topology>
    </subcellularLocation>
</comment>
<dbReference type="PANTHER" id="PTHR42643">
    <property type="entry name" value="IONOTROPIC RECEPTOR 20A-RELATED"/>
    <property type="match status" value="1"/>
</dbReference>
<accession>A0A1W0WG17</accession>
<dbReference type="SUPFAM" id="SSF53850">
    <property type="entry name" value="Periplasmic binding protein-like II"/>
    <property type="match status" value="1"/>
</dbReference>
<dbReference type="Gene3D" id="3.40.190.10">
    <property type="entry name" value="Periplasmic binding protein-like II"/>
    <property type="match status" value="1"/>
</dbReference>
<keyword evidence="5 12" id="KW-1133">Transmembrane helix</keyword>
<evidence type="ECO:0000256" key="1">
    <source>
        <dbReference type="ARBA" id="ARBA00004651"/>
    </source>
</evidence>
<evidence type="ECO:0000256" key="8">
    <source>
        <dbReference type="ARBA" id="ARBA00023170"/>
    </source>
</evidence>
<dbReference type="GO" id="GO:0005886">
    <property type="term" value="C:plasma membrane"/>
    <property type="evidence" value="ECO:0007669"/>
    <property type="project" value="UniProtKB-SubCell"/>
</dbReference>
<keyword evidence="15" id="KW-1185">Reference proteome</keyword>
<evidence type="ECO:0000313" key="14">
    <source>
        <dbReference type="EMBL" id="OQV14146.1"/>
    </source>
</evidence>
<reference evidence="15" key="1">
    <citation type="submission" date="2017-01" db="EMBL/GenBank/DDBJ databases">
        <title>Comparative genomics of anhydrobiosis in the tardigrade Hypsibius dujardini.</title>
        <authorList>
            <person name="Yoshida Y."/>
            <person name="Koutsovoulos G."/>
            <person name="Laetsch D."/>
            <person name="Stevens L."/>
            <person name="Kumar S."/>
            <person name="Horikawa D."/>
            <person name="Ishino K."/>
            <person name="Komine S."/>
            <person name="Tomita M."/>
            <person name="Blaxter M."/>
            <person name="Arakawa K."/>
        </authorList>
    </citation>
    <scope>NUCLEOTIDE SEQUENCE [LARGE SCALE GENOMIC DNA]</scope>
    <source>
        <strain evidence="15">Z151</strain>
    </source>
</reference>
<keyword evidence="9" id="KW-0325">Glycoprotein</keyword>
<evidence type="ECO:0000256" key="5">
    <source>
        <dbReference type="ARBA" id="ARBA00022989"/>
    </source>
</evidence>
<dbReference type="AlphaFoldDB" id="A0A1W0WG17"/>
<evidence type="ECO:0000256" key="9">
    <source>
        <dbReference type="ARBA" id="ARBA00023180"/>
    </source>
</evidence>
<keyword evidence="3" id="KW-1003">Cell membrane</keyword>
<evidence type="ECO:0000256" key="4">
    <source>
        <dbReference type="ARBA" id="ARBA00022692"/>
    </source>
</evidence>
<keyword evidence="8" id="KW-0675">Receptor</keyword>
<evidence type="ECO:0000256" key="7">
    <source>
        <dbReference type="ARBA" id="ARBA00023136"/>
    </source>
</evidence>
<dbReference type="InterPro" id="IPR052192">
    <property type="entry name" value="Insect_Ionotropic_Sensory_Rcpt"/>
</dbReference>
<name>A0A1W0WG17_HYPEX</name>
<evidence type="ECO:0000256" key="12">
    <source>
        <dbReference type="SAM" id="Phobius"/>
    </source>
</evidence>
<feature type="transmembrane region" description="Helical" evidence="12">
    <location>
        <begin position="178"/>
        <end position="202"/>
    </location>
</feature>
<evidence type="ECO:0000256" key="2">
    <source>
        <dbReference type="ARBA" id="ARBA00022448"/>
    </source>
</evidence>
<proteinExistence type="predicted"/>
<dbReference type="EMBL" id="MTYJ01000109">
    <property type="protein sequence ID" value="OQV14146.1"/>
    <property type="molecule type" value="Genomic_DNA"/>
</dbReference>
<keyword evidence="4 12" id="KW-0812">Transmembrane</keyword>
<keyword evidence="7 12" id="KW-0472">Membrane</keyword>
<feature type="transmembrane region" description="Helical" evidence="12">
    <location>
        <begin position="129"/>
        <end position="147"/>
    </location>
</feature>
<dbReference type="Proteomes" id="UP000192578">
    <property type="component" value="Unassembled WGS sequence"/>
</dbReference>
<dbReference type="OrthoDB" id="5984008at2759"/>
<feature type="transmembrane region" description="Helical" evidence="12">
    <location>
        <begin position="394"/>
        <end position="415"/>
    </location>
</feature>
<keyword evidence="11" id="KW-0407">Ion channel</keyword>
<evidence type="ECO:0000256" key="10">
    <source>
        <dbReference type="ARBA" id="ARBA00023286"/>
    </source>
</evidence>
<evidence type="ECO:0000259" key="13">
    <source>
        <dbReference type="Pfam" id="PF10613"/>
    </source>
</evidence>
<evidence type="ECO:0000256" key="11">
    <source>
        <dbReference type="ARBA" id="ARBA00023303"/>
    </source>
</evidence>
<sequence>MNSNDQKMLRIGVNSREPYISFRHGQWSGLFMTALDVICRKLKFRCVIQNVPLTGLVDKELDGVLGAVLSKKVDMGVAALGMTQARASHFQMVYSFYDRKYSVLIHQNKLVTSDGTGGISPLTILAADVWVIAIGILVVISCIISIGEGRCSLKRVSNIAFRLLASTLNQMDIESATLSLGASVCLLVLTWLFWSLIIIAVFSTSLPAVFSVAAAKQLPFSDLKSLAESDFELDGTLQSQLLFNDSASPDARLLASKMVVQDPKANWLETIDRMAGDRRLASVVGHEVFNEIGNYTRWMTSFACLSNNSQVIALEGAAKPPIAAFVFTPDSPLRDSFQREYIRLLEFGLIDIMYQQGLRGVNGEFHGSERCAPHTHDIQRQIHFGTVKLIHMQFAILIFLCGLGVASLCVMIEVARQELRRHNFSSRYRKYRVN</sequence>
<gene>
    <name evidence="14" type="ORF">BV898_11620</name>
</gene>
<dbReference type="PANTHER" id="PTHR42643:SF30">
    <property type="entry name" value="IONOTROPIC RECEPTOR 40A-RELATED"/>
    <property type="match status" value="1"/>
</dbReference>
<feature type="domain" description="Ionotropic glutamate receptor L-glutamate and glycine-binding" evidence="13">
    <location>
        <begin position="11"/>
        <end position="108"/>
    </location>
</feature>
<dbReference type="InterPro" id="IPR019594">
    <property type="entry name" value="Glu/Gly-bd"/>
</dbReference>
<evidence type="ECO:0000256" key="6">
    <source>
        <dbReference type="ARBA" id="ARBA00023065"/>
    </source>
</evidence>
<keyword evidence="2" id="KW-0813">Transport</keyword>
<protein>
    <recommendedName>
        <fullName evidence="13">Ionotropic glutamate receptor L-glutamate and glycine-binding domain-containing protein</fullName>
    </recommendedName>
</protein>
<dbReference type="Pfam" id="PF10613">
    <property type="entry name" value="Lig_chan-Glu_bd"/>
    <property type="match status" value="1"/>
</dbReference>
<comment type="caution">
    <text evidence="14">The sequence shown here is derived from an EMBL/GenBank/DDBJ whole genome shotgun (WGS) entry which is preliminary data.</text>
</comment>